<evidence type="ECO:0000256" key="2">
    <source>
        <dbReference type="ARBA" id="ARBA00023267"/>
    </source>
</evidence>
<dbReference type="InterPro" id="IPR004143">
    <property type="entry name" value="BPL_LPL_catalytic"/>
</dbReference>
<dbReference type="STRING" id="60137.SAMN04488041_10172"/>
<evidence type="ECO:0000256" key="1">
    <source>
        <dbReference type="ARBA" id="ARBA00022598"/>
    </source>
</evidence>
<evidence type="ECO:0000259" key="5">
    <source>
        <dbReference type="PROSITE" id="PS51733"/>
    </source>
</evidence>
<dbReference type="SUPFAM" id="SSF55681">
    <property type="entry name" value="Class II aaRS and biotin synthetases"/>
    <property type="match status" value="1"/>
</dbReference>
<dbReference type="PROSITE" id="PS51733">
    <property type="entry name" value="BPL_LPL_CATALYTIC"/>
    <property type="match status" value="1"/>
</dbReference>
<dbReference type="Proteomes" id="UP000183076">
    <property type="component" value="Unassembled WGS sequence"/>
</dbReference>
<dbReference type="Pfam" id="PF02237">
    <property type="entry name" value="BPL_C"/>
    <property type="match status" value="1"/>
</dbReference>
<accession>A0A1H2Q3W9</accession>
<evidence type="ECO:0000313" key="6">
    <source>
        <dbReference type="EMBL" id="SDW01856.1"/>
    </source>
</evidence>
<keyword evidence="2" id="KW-0092">Biotin</keyword>
<dbReference type="GO" id="GO:0004077">
    <property type="term" value="F:biotin--[biotin carboxyl-carrier protein] ligase activity"/>
    <property type="evidence" value="ECO:0007669"/>
    <property type="project" value="UniProtKB-EC"/>
</dbReference>
<dbReference type="GO" id="GO:0005737">
    <property type="term" value="C:cytoplasm"/>
    <property type="evidence" value="ECO:0007669"/>
    <property type="project" value="TreeGrafter"/>
</dbReference>
<dbReference type="PANTHER" id="PTHR12835:SF5">
    <property type="entry name" value="BIOTIN--PROTEIN LIGASE"/>
    <property type="match status" value="1"/>
</dbReference>
<dbReference type="PANTHER" id="PTHR12835">
    <property type="entry name" value="BIOTIN PROTEIN LIGASE"/>
    <property type="match status" value="1"/>
</dbReference>
<dbReference type="EMBL" id="FNNB01000001">
    <property type="protein sequence ID" value="SDW01856.1"/>
    <property type="molecule type" value="Genomic_DNA"/>
</dbReference>
<keyword evidence="1 6" id="KW-0436">Ligase</keyword>
<protein>
    <recommendedName>
        <fullName evidence="3">biotin--[biotin carboxyl-carrier protein] ligase</fullName>
        <ecNumber evidence="3">6.3.4.15</ecNumber>
    </recommendedName>
</protein>
<evidence type="ECO:0000256" key="3">
    <source>
        <dbReference type="ARBA" id="ARBA00024227"/>
    </source>
</evidence>
<evidence type="ECO:0000313" key="7">
    <source>
        <dbReference type="Proteomes" id="UP000183076"/>
    </source>
</evidence>
<gene>
    <name evidence="6" type="ORF">SAMN04488041_10172</name>
</gene>
<dbReference type="Gene3D" id="2.30.30.100">
    <property type="match status" value="1"/>
</dbReference>
<feature type="domain" description="BPL/LPL catalytic" evidence="5">
    <location>
        <begin position="9"/>
        <end position="198"/>
    </location>
</feature>
<dbReference type="NCBIfam" id="TIGR00121">
    <property type="entry name" value="birA_ligase"/>
    <property type="match status" value="1"/>
</dbReference>
<dbReference type="InterPro" id="IPR003142">
    <property type="entry name" value="BPL_C"/>
</dbReference>
<sequence>MNNGASTVGATGAKAQNASWPDGYGRQVFDSVDSTLSEAARQASVLTGSTWILAQEQTAARGRRGRSWATPRGNFAATLMMRRSESPSTAALRSFVASLALRRAFVATTRDEGAFTLKWPNDVLLNGGKVAGILLESIGDFLAIGIGVNLAHAPGADQVEAGALRPVSVVAETGKVVPPEVFLDALAAEYAQLETQFQTYGFSPIRTAWLSHAARLGEEIVARTMKDETRGVFEDVDAQGNLILRTPKGRVPITAADVFF</sequence>
<dbReference type="InterPro" id="IPR004408">
    <property type="entry name" value="Biotin_CoA_COase_ligase"/>
</dbReference>
<dbReference type="CDD" id="cd16442">
    <property type="entry name" value="BPL"/>
    <property type="match status" value="1"/>
</dbReference>
<dbReference type="AlphaFoldDB" id="A0A1H2Q3W9"/>
<organism evidence="6 7">
    <name type="scientific">Sulfitobacter pontiacus</name>
    <dbReference type="NCBI Taxonomy" id="60137"/>
    <lineage>
        <taxon>Bacteria</taxon>
        <taxon>Pseudomonadati</taxon>
        <taxon>Pseudomonadota</taxon>
        <taxon>Alphaproteobacteria</taxon>
        <taxon>Rhodobacterales</taxon>
        <taxon>Roseobacteraceae</taxon>
        <taxon>Sulfitobacter</taxon>
    </lineage>
</organism>
<dbReference type="EC" id="6.3.4.15" evidence="3"/>
<reference evidence="7" key="1">
    <citation type="submission" date="2016-10" db="EMBL/GenBank/DDBJ databases">
        <authorList>
            <person name="Varghese N."/>
            <person name="Submissions S."/>
        </authorList>
    </citation>
    <scope>NUCLEOTIDE SEQUENCE [LARGE SCALE GENOMIC DNA]</scope>
    <source>
        <strain evidence="7">DSM 10014</strain>
    </source>
</reference>
<evidence type="ECO:0000256" key="4">
    <source>
        <dbReference type="ARBA" id="ARBA00047846"/>
    </source>
</evidence>
<dbReference type="InterPro" id="IPR045864">
    <property type="entry name" value="aa-tRNA-synth_II/BPL/LPL"/>
</dbReference>
<name>A0A1H2Q3W9_9RHOB</name>
<comment type="catalytic activity">
    <reaction evidence="4">
        <text>biotin + L-lysyl-[protein] + ATP = N(6)-biotinyl-L-lysyl-[protein] + AMP + diphosphate + H(+)</text>
        <dbReference type="Rhea" id="RHEA:11756"/>
        <dbReference type="Rhea" id="RHEA-COMP:9752"/>
        <dbReference type="Rhea" id="RHEA-COMP:10505"/>
        <dbReference type="ChEBI" id="CHEBI:15378"/>
        <dbReference type="ChEBI" id="CHEBI:29969"/>
        <dbReference type="ChEBI" id="CHEBI:30616"/>
        <dbReference type="ChEBI" id="CHEBI:33019"/>
        <dbReference type="ChEBI" id="CHEBI:57586"/>
        <dbReference type="ChEBI" id="CHEBI:83144"/>
        <dbReference type="ChEBI" id="CHEBI:456215"/>
        <dbReference type="EC" id="6.3.4.15"/>
    </reaction>
</comment>
<dbReference type="Gene3D" id="3.30.930.10">
    <property type="entry name" value="Bira Bifunctional Protein, Domain 2"/>
    <property type="match status" value="1"/>
</dbReference>
<dbReference type="Pfam" id="PF03099">
    <property type="entry name" value="BPL_LplA_LipB"/>
    <property type="match status" value="1"/>
</dbReference>
<proteinExistence type="predicted"/>